<accession>A0ACC1QY43</accession>
<dbReference type="EMBL" id="JANAKD010000380">
    <property type="protein sequence ID" value="KAJ3494412.1"/>
    <property type="molecule type" value="Genomic_DNA"/>
</dbReference>
<evidence type="ECO:0000313" key="2">
    <source>
        <dbReference type="Proteomes" id="UP001148737"/>
    </source>
</evidence>
<reference evidence="1" key="1">
    <citation type="submission" date="2022-07" db="EMBL/GenBank/DDBJ databases">
        <title>Genome Sequence of Lecanicillium saksenae.</title>
        <authorList>
            <person name="Buettner E."/>
        </authorList>
    </citation>
    <scope>NUCLEOTIDE SEQUENCE</scope>
    <source>
        <strain evidence="1">VT-O1</strain>
    </source>
</reference>
<gene>
    <name evidence="1" type="ORF">NLG97_g4096</name>
</gene>
<keyword evidence="2" id="KW-1185">Reference proteome</keyword>
<evidence type="ECO:0000313" key="1">
    <source>
        <dbReference type="EMBL" id="KAJ3494412.1"/>
    </source>
</evidence>
<comment type="caution">
    <text evidence="1">The sequence shown here is derived from an EMBL/GenBank/DDBJ whole genome shotgun (WGS) entry which is preliminary data.</text>
</comment>
<dbReference type="Proteomes" id="UP001148737">
    <property type="component" value="Unassembled WGS sequence"/>
</dbReference>
<proteinExistence type="predicted"/>
<sequence>MYEHASPPLRLSAPPLPDSIATTHLTVTELEPLPPTPNSATKTERTLVGYPKLRMDPTLESREAPPFCFHSRCLPKKYPTHAQSESTAPQVTIHPVICQYAPSKAQNLDQFHASQRGYR</sequence>
<organism evidence="1 2">
    <name type="scientific">Lecanicillium saksenae</name>
    <dbReference type="NCBI Taxonomy" id="468837"/>
    <lineage>
        <taxon>Eukaryota</taxon>
        <taxon>Fungi</taxon>
        <taxon>Dikarya</taxon>
        <taxon>Ascomycota</taxon>
        <taxon>Pezizomycotina</taxon>
        <taxon>Sordariomycetes</taxon>
        <taxon>Hypocreomycetidae</taxon>
        <taxon>Hypocreales</taxon>
        <taxon>Cordycipitaceae</taxon>
        <taxon>Lecanicillium</taxon>
    </lineage>
</organism>
<protein>
    <submittedName>
        <fullName evidence="1">Uncharacterized protein</fullName>
    </submittedName>
</protein>
<name>A0ACC1QY43_9HYPO</name>